<comment type="catalytic activity">
    <reaction evidence="9">
        <text>1D-myo-inositol 1,2,5,6-tetrakisphosphate + H2O = 1D-myo-inositol 1,2,6-trisphosphate + phosphate</text>
        <dbReference type="Rhea" id="RHEA:77119"/>
        <dbReference type="ChEBI" id="CHEBI:15377"/>
        <dbReference type="ChEBI" id="CHEBI:43474"/>
        <dbReference type="ChEBI" id="CHEBI:195535"/>
        <dbReference type="ChEBI" id="CHEBI:195537"/>
    </reaction>
    <physiologicalReaction direction="left-to-right" evidence="9">
        <dbReference type="Rhea" id="RHEA:77120"/>
    </physiologicalReaction>
</comment>
<sequence>MAPIASDDAELERGLLSGTPTNKSAKRRRLFGPCSATRTAMALIVLLTILAAFVYSVFGSPAGSKPLTPTLNVPKEAQLNWAQYSPYFPVDPYRQPPQGCNVEQVNILQRHGARFPTSGAAARIKSALDKLLAVREFTDHRLDFLRTFQYDLGTDDLVPFGAAQSFDSGAEVFERYANLVSEKKLPFVRASSSERVVMSALNWTQGFSASSHHGYNPTLSVILSESSNDTLDDNMCPAAGSSDPQTSLWLSTFAPPITQFLNRGAPHANLTDTDTFNLISVCPFETVSEERRSKFCDLFATQKGAFPGFAYSGDLDKFYGTGYGQELGPVQGVGYVNELIARLTGTPVQDHTQTNHTLDSDPTTFPLNRTIYADFSHDNQMIAIFSAMGLFRQSHPLNPTKPDPERDWKASGMVPFSARMVVERLRCGRIPSVRILVNQQVQPLEFCGGDRNGICSLDAFVKSQTFATSDGGGDFEKCFA</sequence>
<evidence type="ECO:0000256" key="4">
    <source>
        <dbReference type="ARBA" id="ARBA00022801"/>
    </source>
</evidence>
<evidence type="ECO:0000313" key="20">
    <source>
        <dbReference type="EMBL" id="KAH8087171.1"/>
    </source>
</evidence>
<evidence type="ECO:0000256" key="14">
    <source>
        <dbReference type="ARBA" id="ARBA00044106"/>
    </source>
</evidence>
<evidence type="ECO:0000256" key="17">
    <source>
        <dbReference type="PIRSR" id="PIRSR000894-2"/>
    </source>
</evidence>
<dbReference type="OrthoDB" id="6509975at2759"/>
<protein>
    <recommendedName>
        <fullName evidence="14">Phytase A</fullName>
    </recommendedName>
    <alternativeName>
        <fullName evidence="15">Histidine acid phosphatase phyA</fullName>
    </alternativeName>
    <alternativeName>
        <fullName evidence="8">Myo-inositol hexakisphosphate phosphohydrolase A</fullName>
    </alternativeName>
    <alternativeName>
        <fullName evidence="7">Myo-inositol-hexaphosphate 3-phosphohydrolase A</fullName>
    </alternativeName>
</protein>
<accession>A0A8K0UH62</accession>
<keyword evidence="3" id="KW-0964">Secreted</keyword>
<feature type="region of interest" description="Disordered" evidence="18">
    <location>
        <begin position="1"/>
        <end position="27"/>
    </location>
</feature>
<dbReference type="PANTHER" id="PTHR20963">
    <property type="entry name" value="MULTIPLE INOSITOL POLYPHOSPHATE PHOSPHATASE-RELATED"/>
    <property type="match status" value="1"/>
</dbReference>
<comment type="catalytic activity">
    <reaction evidence="11">
        <text>1D-myo-inositol 1,2,6-trisphosphate + H2O = 1D-myo-inositol 1,2-bisphosphate + phosphate</text>
        <dbReference type="Rhea" id="RHEA:77131"/>
        <dbReference type="ChEBI" id="CHEBI:15377"/>
        <dbReference type="ChEBI" id="CHEBI:43474"/>
        <dbReference type="ChEBI" id="CHEBI:195537"/>
        <dbReference type="ChEBI" id="CHEBI:195539"/>
    </reaction>
    <physiologicalReaction direction="left-to-right" evidence="11">
        <dbReference type="Rhea" id="RHEA:77132"/>
    </physiologicalReaction>
</comment>
<keyword evidence="4" id="KW-0378">Hydrolase</keyword>
<evidence type="ECO:0000256" key="10">
    <source>
        <dbReference type="ARBA" id="ARBA00043675"/>
    </source>
</evidence>
<dbReference type="PROSITE" id="PS00778">
    <property type="entry name" value="HIS_ACID_PHOSPHAT_2"/>
    <property type="match status" value="1"/>
</dbReference>
<organism evidence="20 21">
    <name type="scientific">Cristinia sonorae</name>
    <dbReference type="NCBI Taxonomy" id="1940300"/>
    <lineage>
        <taxon>Eukaryota</taxon>
        <taxon>Fungi</taxon>
        <taxon>Dikarya</taxon>
        <taxon>Basidiomycota</taxon>
        <taxon>Agaricomycotina</taxon>
        <taxon>Agaricomycetes</taxon>
        <taxon>Agaricomycetidae</taxon>
        <taxon>Agaricales</taxon>
        <taxon>Pleurotineae</taxon>
        <taxon>Stephanosporaceae</taxon>
        <taxon>Cristinia</taxon>
    </lineage>
</organism>
<comment type="subcellular location">
    <subcellularLocation>
        <location evidence="1">Secreted</location>
    </subcellularLocation>
</comment>
<comment type="catalytic activity">
    <reaction evidence="12">
        <text>1D-myo-inositol 1,2,4,5,6-pentakisphosphate + H2O = 1D-myo-inositol 1,2,5,6-tetrakisphosphate + phosphate</text>
        <dbReference type="Rhea" id="RHEA:77115"/>
        <dbReference type="ChEBI" id="CHEBI:15377"/>
        <dbReference type="ChEBI" id="CHEBI:43474"/>
        <dbReference type="ChEBI" id="CHEBI:57798"/>
        <dbReference type="ChEBI" id="CHEBI:195535"/>
    </reaction>
    <physiologicalReaction direction="left-to-right" evidence="12">
        <dbReference type="Rhea" id="RHEA:77116"/>
    </physiologicalReaction>
</comment>
<dbReference type="PIRSF" id="PIRSF000894">
    <property type="entry name" value="Acid_phosphatase"/>
    <property type="match status" value="1"/>
</dbReference>
<dbReference type="CDD" id="cd07061">
    <property type="entry name" value="HP_HAP_like"/>
    <property type="match status" value="1"/>
</dbReference>
<evidence type="ECO:0000256" key="11">
    <source>
        <dbReference type="ARBA" id="ARBA00043721"/>
    </source>
</evidence>
<keyword evidence="5 17" id="KW-1015">Disulfide bond</keyword>
<evidence type="ECO:0000256" key="16">
    <source>
        <dbReference type="PIRSR" id="PIRSR000894-1"/>
    </source>
</evidence>
<feature type="disulfide bond" evidence="17">
    <location>
        <begin position="447"/>
        <end position="455"/>
    </location>
</feature>
<feature type="disulfide bond" evidence="17">
    <location>
        <begin position="100"/>
        <end position="427"/>
    </location>
</feature>
<reference evidence="20" key="1">
    <citation type="journal article" date="2021" name="New Phytol.">
        <title>Evolutionary innovations through gain and loss of genes in the ectomycorrhizal Boletales.</title>
        <authorList>
            <person name="Wu G."/>
            <person name="Miyauchi S."/>
            <person name="Morin E."/>
            <person name="Kuo A."/>
            <person name="Drula E."/>
            <person name="Varga T."/>
            <person name="Kohler A."/>
            <person name="Feng B."/>
            <person name="Cao Y."/>
            <person name="Lipzen A."/>
            <person name="Daum C."/>
            <person name="Hundley H."/>
            <person name="Pangilinan J."/>
            <person name="Johnson J."/>
            <person name="Barry K."/>
            <person name="LaButti K."/>
            <person name="Ng V."/>
            <person name="Ahrendt S."/>
            <person name="Min B."/>
            <person name="Choi I.G."/>
            <person name="Park H."/>
            <person name="Plett J.M."/>
            <person name="Magnuson J."/>
            <person name="Spatafora J.W."/>
            <person name="Nagy L.G."/>
            <person name="Henrissat B."/>
            <person name="Grigoriev I.V."/>
            <person name="Yang Z.L."/>
            <person name="Xu J."/>
            <person name="Martin F.M."/>
        </authorList>
    </citation>
    <scope>NUCLEOTIDE SEQUENCE</scope>
    <source>
        <strain evidence="20">KKN 215</strain>
    </source>
</reference>
<proteinExistence type="predicted"/>
<evidence type="ECO:0000256" key="2">
    <source>
        <dbReference type="ARBA" id="ARBA00011245"/>
    </source>
</evidence>
<dbReference type="EMBL" id="JAEVFJ010000041">
    <property type="protein sequence ID" value="KAH8087171.1"/>
    <property type="molecule type" value="Genomic_DNA"/>
</dbReference>
<gene>
    <name evidence="20" type="ORF">BXZ70DRAFT_955860</name>
</gene>
<comment type="catalytic activity">
    <reaction evidence="13">
        <text>1D-myo-inositol hexakisphosphate + H2O = 1D-myo-inositol 1,2,4,5,6-pentakisphosphate + phosphate</text>
        <dbReference type="Rhea" id="RHEA:16989"/>
        <dbReference type="ChEBI" id="CHEBI:15377"/>
        <dbReference type="ChEBI" id="CHEBI:43474"/>
        <dbReference type="ChEBI" id="CHEBI:57798"/>
        <dbReference type="ChEBI" id="CHEBI:58130"/>
        <dbReference type="EC" id="3.1.3.8"/>
    </reaction>
    <physiologicalReaction direction="left-to-right" evidence="13">
        <dbReference type="Rhea" id="RHEA:16990"/>
    </physiologicalReaction>
</comment>
<evidence type="ECO:0000256" key="3">
    <source>
        <dbReference type="ARBA" id="ARBA00022525"/>
    </source>
</evidence>
<dbReference type="InterPro" id="IPR033379">
    <property type="entry name" value="Acid_Pase_AS"/>
</dbReference>
<keyword evidence="19" id="KW-1133">Transmembrane helix</keyword>
<evidence type="ECO:0000256" key="15">
    <source>
        <dbReference type="ARBA" id="ARBA00044262"/>
    </source>
</evidence>
<dbReference type="Proteomes" id="UP000813824">
    <property type="component" value="Unassembled WGS sequence"/>
</dbReference>
<keyword evidence="19" id="KW-0812">Transmembrane</keyword>
<feature type="transmembrane region" description="Helical" evidence="19">
    <location>
        <begin position="36"/>
        <end position="58"/>
    </location>
</feature>
<dbReference type="InterPro" id="IPR000560">
    <property type="entry name" value="His_Pase_clade-2"/>
</dbReference>
<dbReference type="InterPro" id="IPR029033">
    <property type="entry name" value="His_PPase_superfam"/>
</dbReference>
<evidence type="ECO:0000256" key="9">
    <source>
        <dbReference type="ARBA" id="ARBA00043670"/>
    </source>
</evidence>
<feature type="active site" description="Proton donor" evidence="16">
    <location>
        <position position="378"/>
    </location>
</feature>
<comment type="subunit">
    <text evidence="2">Monomer.</text>
</comment>
<evidence type="ECO:0000256" key="6">
    <source>
        <dbReference type="ARBA" id="ARBA00023180"/>
    </source>
</evidence>
<evidence type="ECO:0000256" key="12">
    <source>
        <dbReference type="ARBA" id="ARBA00043748"/>
    </source>
</evidence>
<evidence type="ECO:0000256" key="1">
    <source>
        <dbReference type="ARBA" id="ARBA00004613"/>
    </source>
</evidence>
<dbReference type="Pfam" id="PF00328">
    <property type="entry name" value="His_Phos_2"/>
    <property type="match status" value="1"/>
</dbReference>
<evidence type="ECO:0000313" key="21">
    <source>
        <dbReference type="Proteomes" id="UP000813824"/>
    </source>
</evidence>
<evidence type="ECO:0000256" key="13">
    <source>
        <dbReference type="ARBA" id="ARBA00043788"/>
    </source>
</evidence>
<dbReference type="GO" id="GO:0016158">
    <property type="term" value="F:inositol hexakisphosphate 3-phosphatase activity"/>
    <property type="evidence" value="ECO:0007669"/>
    <property type="project" value="UniProtKB-EC"/>
</dbReference>
<comment type="catalytic activity">
    <reaction evidence="10">
        <text>1D-myo-inositol 1,2-bisphosphate + H2O = 1D-myo-inositol 2-phosphate + phosphate</text>
        <dbReference type="Rhea" id="RHEA:77135"/>
        <dbReference type="ChEBI" id="CHEBI:15377"/>
        <dbReference type="ChEBI" id="CHEBI:43474"/>
        <dbReference type="ChEBI" id="CHEBI:84142"/>
        <dbReference type="ChEBI" id="CHEBI:195539"/>
    </reaction>
    <physiologicalReaction direction="left-to-right" evidence="10">
        <dbReference type="Rhea" id="RHEA:77136"/>
    </physiologicalReaction>
</comment>
<feature type="disulfide bond" evidence="17">
    <location>
        <begin position="236"/>
        <end position="478"/>
    </location>
</feature>
<keyword evidence="21" id="KW-1185">Reference proteome</keyword>
<evidence type="ECO:0000256" key="8">
    <source>
        <dbReference type="ARBA" id="ARBA00042300"/>
    </source>
</evidence>
<keyword evidence="6" id="KW-0325">Glycoprotein</keyword>
<evidence type="ECO:0000256" key="7">
    <source>
        <dbReference type="ARBA" id="ARBA00041857"/>
    </source>
</evidence>
<dbReference type="AlphaFoldDB" id="A0A8K0UH62"/>
<dbReference type="PANTHER" id="PTHR20963:SF24">
    <property type="entry name" value="3-PHYTASE B"/>
    <property type="match status" value="1"/>
</dbReference>
<evidence type="ECO:0000256" key="5">
    <source>
        <dbReference type="ARBA" id="ARBA00023157"/>
    </source>
</evidence>
<comment type="caution">
    <text evidence="20">The sequence shown here is derived from an EMBL/GenBank/DDBJ whole genome shotgun (WGS) entry which is preliminary data.</text>
</comment>
<evidence type="ECO:0000256" key="19">
    <source>
        <dbReference type="SAM" id="Phobius"/>
    </source>
</evidence>
<dbReference type="GO" id="GO:0005576">
    <property type="term" value="C:extracellular region"/>
    <property type="evidence" value="ECO:0007669"/>
    <property type="project" value="UniProtKB-SubCell"/>
</dbReference>
<dbReference type="GO" id="GO:0003993">
    <property type="term" value="F:acid phosphatase activity"/>
    <property type="evidence" value="ECO:0007669"/>
    <property type="project" value="TreeGrafter"/>
</dbReference>
<keyword evidence="19" id="KW-0472">Membrane</keyword>
<dbReference type="PROSITE" id="PS00616">
    <property type="entry name" value="HIS_ACID_PHOSPHAT_1"/>
    <property type="match status" value="1"/>
</dbReference>
<feature type="active site" description="Nucleophile" evidence="16">
    <location>
        <position position="111"/>
    </location>
</feature>
<dbReference type="SUPFAM" id="SSF53254">
    <property type="entry name" value="Phosphoglycerate mutase-like"/>
    <property type="match status" value="1"/>
</dbReference>
<dbReference type="Gene3D" id="3.40.50.1240">
    <property type="entry name" value="Phosphoglycerate mutase-like"/>
    <property type="match status" value="1"/>
</dbReference>
<dbReference type="InterPro" id="IPR016274">
    <property type="entry name" value="Histidine_acid_Pase_euk"/>
</dbReference>
<feature type="disulfide bond" evidence="17">
    <location>
        <begin position="282"/>
        <end position="296"/>
    </location>
</feature>
<name>A0A8K0UH62_9AGAR</name>
<evidence type="ECO:0000256" key="18">
    <source>
        <dbReference type="SAM" id="MobiDB-lite"/>
    </source>
</evidence>